<dbReference type="EMBL" id="JASMQC010000017">
    <property type="protein sequence ID" value="KAK1939001.1"/>
    <property type="molecule type" value="Genomic_DNA"/>
</dbReference>
<proteinExistence type="predicted"/>
<feature type="compositionally biased region" description="Basic and acidic residues" evidence="1">
    <location>
        <begin position="194"/>
        <end position="221"/>
    </location>
</feature>
<evidence type="ECO:0000256" key="1">
    <source>
        <dbReference type="SAM" id="MobiDB-lite"/>
    </source>
</evidence>
<evidence type="ECO:0000313" key="3">
    <source>
        <dbReference type="Proteomes" id="UP001259832"/>
    </source>
</evidence>
<feature type="compositionally biased region" description="Basic residues" evidence="1">
    <location>
        <begin position="233"/>
        <end position="248"/>
    </location>
</feature>
<feature type="compositionally biased region" description="Basic and acidic residues" evidence="1">
    <location>
        <begin position="50"/>
        <end position="76"/>
    </location>
</feature>
<accession>A0AAD9GJ30</accession>
<keyword evidence="3" id="KW-1185">Reference proteome</keyword>
<dbReference type="AlphaFoldDB" id="A0AAD9GJ30"/>
<evidence type="ECO:0000313" key="2">
    <source>
        <dbReference type="EMBL" id="KAK1939001.1"/>
    </source>
</evidence>
<comment type="caution">
    <text evidence="2">The sequence shown here is derived from an EMBL/GenBank/DDBJ whole genome shotgun (WGS) entry which is preliminary data.</text>
</comment>
<feature type="region of interest" description="Disordered" evidence="1">
    <location>
        <begin position="41"/>
        <end position="79"/>
    </location>
</feature>
<gene>
    <name evidence="2" type="ORF">P3T76_009076</name>
</gene>
<feature type="compositionally biased region" description="Basic and acidic residues" evidence="1">
    <location>
        <begin position="249"/>
        <end position="271"/>
    </location>
</feature>
<organism evidence="2 3">
    <name type="scientific">Phytophthora citrophthora</name>
    <dbReference type="NCBI Taxonomy" id="4793"/>
    <lineage>
        <taxon>Eukaryota</taxon>
        <taxon>Sar</taxon>
        <taxon>Stramenopiles</taxon>
        <taxon>Oomycota</taxon>
        <taxon>Peronosporomycetes</taxon>
        <taxon>Peronosporales</taxon>
        <taxon>Peronosporaceae</taxon>
        <taxon>Phytophthora</taxon>
    </lineage>
</organism>
<feature type="compositionally biased region" description="Polar residues" evidence="1">
    <location>
        <begin position="166"/>
        <end position="178"/>
    </location>
</feature>
<feature type="compositionally biased region" description="Low complexity" evidence="1">
    <location>
        <begin position="101"/>
        <end position="117"/>
    </location>
</feature>
<protein>
    <submittedName>
        <fullName evidence="2">Uncharacterized protein</fullName>
    </submittedName>
</protein>
<sequence>MQDEKALRSDDIVEWQQITKDDEMLFNRLQAEDYVSPLRPAMATTKYTRAQREQDERRYEAERKQRADSSAKDRRQAGVGAVAVATPVAATRMTRTILTAEVSTTSTTKTAVTAETALDQATEENSANEPTGVEAPPTDDVDSGSAVAVAKDNPAADEMKEPGVPNSESEAAEVTSSGPDRAVRDDAVGTATPEDPHERKRPAKDSEANDDKATDDEHVWDDSALTSELLKARQARRRNRRMAKRRRTREKEEKKRTRRDQETDRKREAVVRQVRRARDAEEALKRLNERGNKIRADDDGATSREMKERTRVSLVKQQLNRSDEQQQNETETVEYIGAEDGLPTATVTVSGIQRDVKLDSCARYMIAGMDWMGWVIRSRTRHR</sequence>
<feature type="region of interest" description="Disordered" evidence="1">
    <location>
        <begin position="101"/>
        <end position="271"/>
    </location>
</feature>
<dbReference type="Proteomes" id="UP001259832">
    <property type="component" value="Unassembled WGS sequence"/>
</dbReference>
<reference evidence="2" key="1">
    <citation type="submission" date="2023-08" db="EMBL/GenBank/DDBJ databases">
        <title>Reference Genome Resource for the Citrus Pathogen Phytophthora citrophthora.</title>
        <authorList>
            <person name="Moller H."/>
            <person name="Coetzee B."/>
            <person name="Rose L.J."/>
            <person name="Van Niekerk J.M."/>
        </authorList>
    </citation>
    <scope>NUCLEOTIDE SEQUENCE</scope>
    <source>
        <strain evidence="2">STE-U-9442</strain>
    </source>
</reference>
<name>A0AAD9GJ30_9STRA</name>